<keyword evidence="2 3" id="KW-0040">ANK repeat</keyword>
<dbReference type="AlphaFoldDB" id="A0A7C8M7G7"/>
<feature type="non-terminal residue" evidence="4">
    <location>
        <position position="1"/>
    </location>
</feature>
<accession>A0A7C8M7G7</accession>
<keyword evidence="1" id="KW-0677">Repeat</keyword>
<dbReference type="InterPro" id="IPR002110">
    <property type="entry name" value="Ankyrin_rpt"/>
</dbReference>
<dbReference type="Gene3D" id="1.25.40.20">
    <property type="entry name" value="Ankyrin repeat-containing domain"/>
    <property type="match status" value="2"/>
</dbReference>
<dbReference type="Pfam" id="PF00023">
    <property type="entry name" value="Ank"/>
    <property type="match status" value="2"/>
</dbReference>
<reference evidence="4 5" key="1">
    <citation type="submission" date="2020-01" db="EMBL/GenBank/DDBJ databases">
        <authorList>
            <consortium name="DOE Joint Genome Institute"/>
            <person name="Haridas S."/>
            <person name="Albert R."/>
            <person name="Binder M."/>
            <person name="Bloem J."/>
            <person name="Labutti K."/>
            <person name="Salamov A."/>
            <person name="Andreopoulos B."/>
            <person name="Baker S.E."/>
            <person name="Barry K."/>
            <person name="Bills G."/>
            <person name="Bluhm B.H."/>
            <person name="Cannon C."/>
            <person name="Castanera R."/>
            <person name="Culley D.E."/>
            <person name="Daum C."/>
            <person name="Ezra D."/>
            <person name="Gonzalez J.B."/>
            <person name="Henrissat B."/>
            <person name="Kuo A."/>
            <person name="Liang C."/>
            <person name="Lipzen A."/>
            <person name="Lutzoni F."/>
            <person name="Magnuson J."/>
            <person name="Mondo S."/>
            <person name="Nolan M."/>
            <person name="Ohm R."/>
            <person name="Pangilinan J."/>
            <person name="Park H.-J.H."/>
            <person name="Ramirez L."/>
            <person name="Alfaro M."/>
            <person name="Sun H."/>
            <person name="Tritt A."/>
            <person name="Yoshinaga Y."/>
            <person name="Zwiers L.-H.L."/>
            <person name="Turgeon B.G."/>
            <person name="Goodwin S.B."/>
            <person name="Spatafora J.W."/>
            <person name="Crous P.W."/>
            <person name="Grigoriev I.V."/>
        </authorList>
    </citation>
    <scope>NUCLEOTIDE SEQUENCE [LARGE SCALE GENOMIC DNA]</scope>
    <source>
        <strain evidence="4 5">CBS 611.86</strain>
    </source>
</reference>
<organism evidence="4 5">
    <name type="scientific">Massariosphaeria phaeospora</name>
    <dbReference type="NCBI Taxonomy" id="100035"/>
    <lineage>
        <taxon>Eukaryota</taxon>
        <taxon>Fungi</taxon>
        <taxon>Dikarya</taxon>
        <taxon>Ascomycota</taxon>
        <taxon>Pezizomycotina</taxon>
        <taxon>Dothideomycetes</taxon>
        <taxon>Pleosporomycetidae</taxon>
        <taxon>Pleosporales</taxon>
        <taxon>Pleosporales incertae sedis</taxon>
        <taxon>Massariosphaeria</taxon>
    </lineage>
</organism>
<protein>
    <submittedName>
        <fullName evidence="4">Ankyrin repeat-containing domain protein</fullName>
    </submittedName>
</protein>
<dbReference type="PROSITE" id="PS50297">
    <property type="entry name" value="ANK_REP_REGION"/>
    <property type="match status" value="2"/>
</dbReference>
<keyword evidence="5" id="KW-1185">Reference proteome</keyword>
<dbReference type="PANTHER" id="PTHR24198:SF165">
    <property type="entry name" value="ANKYRIN REPEAT-CONTAINING PROTEIN-RELATED"/>
    <property type="match status" value="1"/>
</dbReference>
<dbReference type="PANTHER" id="PTHR24198">
    <property type="entry name" value="ANKYRIN REPEAT AND PROTEIN KINASE DOMAIN-CONTAINING PROTEIN"/>
    <property type="match status" value="1"/>
</dbReference>
<dbReference type="OrthoDB" id="366390at2759"/>
<evidence type="ECO:0000313" key="5">
    <source>
        <dbReference type="Proteomes" id="UP000481861"/>
    </source>
</evidence>
<evidence type="ECO:0000313" key="4">
    <source>
        <dbReference type="EMBL" id="KAF2869535.1"/>
    </source>
</evidence>
<evidence type="ECO:0000256" key="1">
    <source>
        <dbReference type="ARBA" id="ARBA00022737"/>
    </source>
</evidence>
<name>A0A7C8M7G7_9PLEO</name>
<sequence length="90" mass="9873">NYGETPLYLAIRRRNYAFIEILLSRNVKVNISNNAGVSPLHVAVAKGMNSVVKQLCKMSANANAGTSSKRRINPLMIAIVNLQSVLSLKF</sequence>
<dbReference type="Proteomes" id="UP000481861">
    <property type="component" value="Unassembled WGS sequence"/>
</dbReference>
<dbReference type="InterPro" id="IPR036770">
    <property type="entry name" value="Ankyrin_rpt-contain_sf"/>
</dbReference>
<dbReference type="EMBL" id="JAADJZ010000016">
    <property type="protein sequence ID" value="KAF2869535.1"/>
    <property type="molecule type" value="Genomic_DNA"/>
</dbReference>
<gene>
    <name evidence="4" type="ORF">BDV95DRAFT_641220</name>
</gene>
<dbReference type="SUPFAM" id="SSF48403">
    <property type="entry name" value="Ankyrin repeat"/>
    <property type="match status" value="1"/>
</dbReference>
<feature type="repeat" description="ANK" evidence="3">
    <location>
        <begin position="2"/>
        <end position="34"/>
    </location>
</feature>
<evidence type="ECO:0000256" key="2">
    <source>
        <dbReference type="ARBA" id="ARBA00023043"/>
    </source>
</evidence>
<dbReference type="PROSITE" id="PS50088">
    <property type="entry name" value="ANK_REPEAT"/>
    <property type="match status" value="2"/>
</dbReference>
<feature type="repeat" description="ANK" evidence="3">
    <location>
        <begin position="35"/>
        <end position="67"/>
    </location>
</feature>
<comment type="caution">
    <text evidence="4">The sequence shown here is derived from an EMBL/GenBank/DDBJ whole genome shotgun (WGS) entry which is preliminary data.</text>
</comment>
<evidence type="ECO:0000256" key="3">
    <source>
        <dbReference type="PROSITE-ProRule" id="PRU00023"/>
    </source>
</evidence>
<proteinExistence type="predicted"/>
<dbReference type="SMART" id="SM00248">
    <property type="entry name" value="ANK"/>
    <property type="match status" value="2"/>
</dbReference>